<dbReference type="AlphaFoldDB" id="A0A1I7TAH2"/>
<reference evidence="2" key="1">
    <citation type="submission" date="2016-11" db="UniProtKB">
        <authorList>
            <consortium name="WormBaseParasite"/>
        </authorList>
    </citation>
    <scope>IDENTIFICATION</scope>
</reference>
<dbReference type="PANTHER" id="PTHR31379">
    <property type="entry name" value="F-BOX C PROTEIN-RELATED-RELATED"/>
    <property type="match status" value="1"/>
</dbReference>
<protein>
    <submittedName>
        <fullName evidence="2">F-box C protein</fullName>
    </submittedName>
</protein>
<name>A0A1I7TAH2_9PELO</name>
<dbReference type="InterPro" id="IPR021942">
    <property type="entry name" value="DUF3557"/>
</dbReference>
<accession>A0A1I7TAH2</accession>
<dbReference type="WBParaSite" id="Csp11.Scaffold564.g4025.t1">
    <property type="protein sequence ID" value="Csp11.Scaffold564.g4025.t1"/>
    <property type="gene ID" value="Csp11.Scaffold564.g4025"/>
</dbReference>
<keyword evidence="1" id="KW-1185">Reference proteome</keyword>
<dbReference type="Pfam" id="PF12078">
    <property type="entry name" value="DUF3557"/>
    <property type="match status" value="1"/>
</dbReference>
<proteinExistence type="predicted"/>
<dbReference type="Proteomes" id="UP000095282">
    <property type="component" value="Unplaced"/>
</dbReference>
<sequence length="436" mass="50856">MNSKPLTYDSLKTVIQYMDPNTRILLSSRVPSIAKIEKLVPLRIKNLVIGFHNIRINETSYGYEIYQVDSTKNVPVKVSGINLLNHKLTCDVDEFGIRDYITKAGGMLPGNTGNQEANLFGEYDREVIPTDEGRLQKLERILETQKRYLLQCRHPNNILGSWNPNFREYESIEDWEEKIKMMEHELLPFQNRRNNIRPKFEIHVTKRQEDSPHQVIERVNYTGDLHKAEERIFQFMFSKRCSIQVNKLQINLGCSIRFPSEFKIMAKNLNFSGNEPSELDLLIPILVESSFPLEKLTISKPFSNSMNHEIIEKCKFLELEGLVELPLLQGLRNRRVHLEYQPTTFLICELFIVLIRSWIETNKPLGTCFTFDTHQPKRNSIQVLTFVKNRISEEVYQFGCIKIPMSNSTVLKISYRESEESDDDDYIIEMAVVAEK</sequence>
<organism evidence="1 2">
    <name type="scientific">Caenorhabditis tropicalis</name>
    <dbReference type="NCBI Taxonomy" id="1561998"/>
    <lineage>
        <taxon>Eukaryota</taxon>
        <taxon>Metazoa</taxon>
        <taxon>Ecdysozoa</taxon>
        <taxon>Nematoda</taxon>
        <taxon>Chromadorea</taxon>
        <taxon>Rhabditida</taxon>
        <taxon>Rhabditina</taxon>
        <taxon>Rhabditomorpha</taxon>
        <taxon>Rhabditoidea</taxon>
        <taxon>Rhabditidae</taxon>
        <taxon>Peloderinae</taxon>
        <taxon>Caenorhabditis</taxon>
    </lineage>
</organism>
<evidence type="ECO:0000313" key="2">
    <source>
        <dbReference type="WBParaSite" id="Csp11.Scaffold564.g4025.t1"/>
    </source>
</evidence>
<dbReference type="PANTHER" id="PTHR31379:SF1">
    <property type="entry name" value="F-BOX C PROTEIN-RELATED"/>
    <property type="match status" value="1"/>
</dbReference>
<evidence type="ECO:0000313" key="1">
    <source>
        <dbReference type="Proteomes" id="UP000095282"/>
    </source>
</evidence>